<feature type="compositionally biased region" description="Basic residues" evidence="10">
    <location>
        <begin position="946"/>
        <end position="964"/>
    </location>
</feature>
<dbReference type="OrthoDB" id="2015831at2759"/>
<dbReference type="PANTHER" id="PTHR24366">
    <property type="entry name" value="IG(IMMUNOGLOBULIN) AND LRR(LEUCINE RICH REPEAT) DOMAINS"/>
    <property type="match status" value="1"/>
</dbReference>
<gene>
    <name evidence="13" type="ORF">Ocin01_10152</name>
</gene>
<dbReference type="SMART" id="SM00364">
    <property type="entry name" value="LRR_BAC"/>
    <property type="match status" value="7"/>
</dbReference>
<comment type="similarity">
    <text evidence="2">Belongs to the Toll-like receptor family.</text>
</comment>
<feature type="region of interest" description="Disordered" evidence="10">
    <location>
        <begin position="1004"/>
        <end position="1059"/>
    </location>
</feature>
<protein>
    <submittedName>
        <fullName evidence="13">Protein toll</fullName>
    </submittedName>
</protein>
<dbReference type="Proteomes" id="UP000094527">
    <property type="component" value="Unassembled WGS sequence"/>
</dbReference>
<keyword evidence="14" id="KW-1185">Reference proteome</keyword>
<comment type="caution">
    <text evidence="13">The sequence shown here is derived from an EMBL/GenBank/DDBJ whole genome shotgun (WGS) entry which is preliminary data.</text>
</comment>
<keyword evidence="7" id="KW-0677">Repeat</keyword>
<dbReference type="InterPro" id="IPR001611">
    <property type="entry name" value="Leu-rich_rpt"/>
</dbReference>
<dbReference type="InterPro" id="IPR035897">
    <property type="entry name" value="Toll_tir_struct_dom_sf"/>
</dbReference>
<feature type="compositionally biased region" description="Low complexity" evidence="10">
    <location>
        <begin position="1078"/>
        <end position="1122"/>
    </location>
</feature>
<dbReference type="OMA" id="WSCRCKF"/>
<keyword evidence="3" id="KW-1003">Cell membrane</keyword>
<evidence type="ECO:0000256" key="11">
    <source>
        <dbReference type="SAM" id="Phobius"/>
    </source>
</evidence>
<dbReference type="AlphaFoldDB" id="A0A1D2MUE8"/>
<organism evidence="13 14">
    <name type="scientific">Orchesella cincta</name>
    <name type="common">Springtail</name>
    <name type="synonym">Podura cincta</name>
    <dbReference type="NCBI Taxonomy" id="48709"/>
    <lineage>
        <taxon>Eukaryota</taxon>
        <taxon>Metazoa</taxon>
        <taxon>Ecdysozoa</taxon>
        <taxon>Arthropoda</taxon>
        <taxon>Hexapoda</taxon>
        <taxon>Collembola</taxon>
        <taxon>Entomobryomorpha</taxon>
        <taxon>Entomobryoidea</taxon>
        <taxon>Orchesellidae</taxon>
        <taxon>Orchesellinae</taxon>
        <taxon>Orchesella</taxon>
    </lineage>
</organism>
<keyword evidence="9 11" id="KW-0472">Membrane</keyword>
<feature type="compositionally biased region" description="Gly residues" evidence="10">
    <location>
        <begin position="1231"/>
        <end position="1241"/>
    </location>
</feature>
<evidence type="ECO:0000259" key="12">
    <source>
        <dbReference type="PROSITE" id="PS50104"/>
    </source>
</evidence>
<feature type="region of interest" description="Disordered" evidence="10">
    <location>
        <begin position="893"/>
        <end position="915"/>
    </location>
</feature>
<evidence type="ECO:0000256" key="9">
    <source>
        <dbReference type="ARBA" id="ARBA00023136"/>
    </source>
</evidence>
<keyword evidence="5 11" id="KW-0812">Transmembrane</keyword>
<feature type="transmembrane region" description="Helical" evidence="11">
    <location>
        <begin position="676"/>
        <end position="698"/>
    </location>
</feature>
<dbReference type="PANTHER" id="PTHR24366:SF161">
    <property type="entry name" value="TIR DOMAIN-CONTAINING PROTEIN"/>
    <property type="match status" value="1"/>
</dbReference>
<dbReference type="Pfam" id="PF13855">
    <property type="entry name" value="LRR_8"/>
    <property type="match status" value="4"/>
</dbReference>
<feature type="compositionally biased region" description="Pro residues" evidence="10">
    <location>
        <begin position="1035"/>
        <end position="1046"/>
    </location>
</feature>
<evidence type="ECO:0000313" key="14">
    <source>
        <dbReference type="Proteomes" id="UP000094527"/>
    </source>
</evidence>
<feature type="compositionally biased region" description="Low complexity" evidence="10">
    <location>
        <begin position="1196"/>
        <end position="1208"/>
    </location>
</feature>
<dbReference type="PROSITE" id="PS50104">
    <property type="entry name" value="TIR"/>
    <property type="match status" value="1"/>
</dbReference>
<dbReference type="InterPro" id="IPR003591">
    <property type="entry name" value="Leu-rich_rpt_typical-subtyp"/>
</dbReference>
<dbReference type="PROSITE" id="PS51450">
    <property type="entry name" value="LRR"/>
    <property type="match status" value="2"/>
</dbReference>
<feature type="compositionally biased region" description="Low complexity" evidence="10">
    <location>
        <begin position="1144"/>
        <end position="1153"/>
    </location>
</feature>
<dbReference type="STRING" id="48709.A0A1D2MUE8"/>
<evidence type="ECO:0000256" key="10">
    <source>
        <dbReference type="SAM" id="MobiDB-lite"/>
    </source>
</evidence>
<dbReference type="SMART" id="SM00369">
    <property type="entry name" value="LRR_TYP"/>
    <property type="match status" value="15"/>
</dbReference>
<feature type="domain" description="TIR" evidence="12">
    <location>
        <begin position="727"/>
        <end position="889"/>
    </location>
</feature>
<evidence type="ECO:0000256" key="1">
    <source>
        <dbReference type="ARBA" id="ARBA00004236"/>
    </source>
</evidence>
<evidence type="ECO:0000256" key="7">
    <source>
        <dbReference type="ARBA" id="ARBA00022737"/>
    </source>
</evidence>
<dbReference type="SMART" id="SM00255">
    <property type="entry name" value="TIR"/>
    <property type="match status" value="1"/>
</dbReference>
<dbReference type="EMBL" id="LJIJ01000530">
    <property type="protein sequence ID" value="ODM96531.1"/>
    <property type="molecule type" value="Genomic_DNA"/>
</dbReference>
<dbReference type="SUPFAM" id="SSF52058">
    <property type="entry name" value="L domain-like"/>
    <property type="match status" value="3"/>
</dbReference>
<reference evidence="13 14" key="1">
    <citation type="journal article" date="2016" name="Genome Biol. Evol.">
        <title>Gene Family Evolution Reflects Adaptation to Soil Environmental Stressors in the Genome of the Collembolan Orchesella cincta.</title>
        <authorList>
            <person name="Faddeeva-Vakhrusheva A."/>
            <person name="Derks M.F."/>
            <person name="Anvar S.Y."/>
            <person name="Agamennone V."/>
            <person name="Suring W."/>
            <person name="Smit S."/>
            <person name="van Straalen N.M."/>
            <person name="Roelofs D."/>
        </authorList>
    </citation>
    <scope>NUCLEOTIDE SEQUENCE [LARGE SCALE GENOMIC DNA]</scope>
    <source>
        <tissue evidence="13">Mixed pool</tissue>
    </source>
</reference>
<name>A0A1D2MUE8_ORCCI</name>
<evidence type="ECO:0000256" key="8">
    <source>
        <dbReference type="ARBA" id="ARBA00022989"/>
    </source>
</evidence>
<accession>A0A1D2MUE8</accession>
<evidence type="ECO:0000256" key="3">
    <source>
        <dbReference type="ARBA" id="ARBA00022475"/>
    </source>
</evidence>
<feature type="compositionally biased region" description="Low complexity" evidence="10">
    <location>
        <begin position="1047"/>
        <end position="1058"/>
    </location>
</feature>
<sequence length="1260" mass="140232">MVVSTLNLKLNQLVALPPKVFHPCKGIRELDLHNNSLTALSPMLLNGLEHLQVLDLSMNSLASQYIASEIFNSCVRLVILNLRSNQFTHISNTTFTNLYSLQILDISENLISSIDENTFAPMSNLHSLHLGRNRLVSIDSNMLNGLFVLSKLSLDYNQISVIRPDAMKNCTSLADLSLIGNRIGESNGEVPHALRSLANLRSIDLGENSISQFHSESFYGNSNLIGLRLVENRISELGSDLCQYNKNLRVLNLAKNRIPSGKISSRAFHSCGNLRVLRLDENLLDEINFADTLPSLLWLNVSQNALKVLDYGLLPKKLEWLDIRYNELESLVGSHGGIRAMDASYNRLTNLSHHSIPTSIEILRVNNNRLNRISRDTFLGLSSLRRVEMISNQLENIPLNALRISPNGNPTKPLPEFFFGGNALLCDCHMEYLAPSRLKQLNFKTVCPSNCTCYRDSEWLFNVVNCANSGHTSIPPLPMDTTEVYIDSNNIKVLKSHSFIGRKNTKKLFLNSSGIEQISNKSFNGLQSLEILHLEFNRIKILHGYEFDQLSRLRELYLQSNLISAISNQTFLGLKSLEVLRIDGNRLAVFQVWQLSLNPYLVEAYISNPFSCECDYLHQIYLWVTDNSRKVVDLRHLQCFWNTTHKPGPHLIDYNQTCSSWAIMQMKNGFDFTSPLPLALAFVSFITLFILVVALVILCRENFSLWLFTKFNGLRMCSAGADFEDDKSYDSYLIYSQKDEEFVAQRVADMLETNDNYRLCLHYRDLICETGDLKDMMIGALENSKSVLIILSRNFLQGEWSSGEYRSAFHAVLKKSQRGGGGMNMGGGGGKTPPKKILIVFIEDIPKVEISPDIRSWVRHNKIQVIKWNIHSPDYNKNRKFWNKLKFSLPDPSSHYHSNITSNTTTTSASSGESNGGIMATLKYSTAMQAESQLHHVPHSHIGQHPNHHHHPHHHHQTHPHHHQQIIVDESGRFTTITTSATNTLNSVKYWPYGATNFVALPPKYQQGSHHGSVGGSHPPSMHSPGSPHSLHYHPPLPISNPPKSPPSSQSTDSTTTTMADEAPSLLSQLTMASFNRSNNSPSASSATKSPVPVPKSSYSSRNTLVNNPISNSNSTSNNIVNGGESYLDGEHVYSTLDPPSPQPTQQSMSLSQNILGNGSSGGAPNFLNNIHLPNGYTYQPQSSLNQHQQNHHHFAPLSSPSGAAAPGNKHGHGGHHHQVMSSFVGNGAANNGGVGTGGKQQGFKQKVSDGNNPVQTYLV</sequence>
<evidence type="ECO:0000313" key="13">
    <source>
        <dbReference type="EMBL" id="ODM96531.1"/>
    </source>
</evidence>
<feature type="compositionally biased region" description="Polar residues" evidence="10">
    <location>
        <begin position="1250"/>
        <end position="1260"/>
    </location>
</feature>
<keyword evidence="8 11" id="KW-1133">Transmembrane helix</keyword>
<feature type="compositionally biased region" description="Basic residues" evidence="10">
    <location>
        <begin position="1210"/>
        <end position="1219"/>
    </location>
</feature>
<evidence type="ECO:0000256" key="6">
    <source>
        <dbReference type="ARBA" id="ARBA00022729"/>
    </source>
</evidence>
<feature type="region of interest" description="Disordered" evidence="10">
    <location>
        <begin position="1075"/>
        <end position="1260"/>
    </location>
</feature>
<proteinExistence type="inferred from homology"/>
<dbReference type="InterPro" id="IPR000157">
    <property type="entry name" value="TIR_dom"/>
</dbReference>
<dbReference type="InterPro" id="IPR032675">
    <property type="entry name" value="LRR_dom_sf"/>
</dbReference>
<dbReference type="Gene3D" id="3.80.10.10">
    <property type="entry name" value="Ribonuclease Inhibitor"/>
    <property type="match status" value="4"/>
</dbReference>
<dbReference type="GO" id="GO:0007165">
    <property type="term" value="P:signal transduction"/>
    <property type="evidence" value="ECO:0007669"/>
    <property type="project" value="InterPro"/>
</dbReference>
<dbReference type="FunFam" id="3.80.10.10:FF:001438">
    <property type="entry name" value="Uncharacterized protein"/>
    <property type="match status" value="1"/>
</dbReference>
<evidence type="ECO:0000256" key="2">
    <source>
        <dbReference type="ARBA" id="ARBA00009634"/>
    </source>
</evidence>
<dbReference type="Pfam" id="PF13676">
    <property type="entry name" value="TIR_2"/>
    <property type="match status" value="1"/>
</dbReference>
<dbReference type="SMART" id="SM00365">
    <property type="entry name" value="LRR_SD22"/>
    <property type="match status" value="7"/>
</dbReference>
<dbReference type="SUPFAM" id="SSF52200">
    <property type="entry name" value="Toll/Interleukin receptor TIR domain"/>
    <property type="match status" value="1"/>
</dbReference>
<evidence type="ECO:0000256" key="5">
    <source>
        <dbReference type="ARBA" id="ARBA00022692"/>
    </source>
</evidence>
<dbReference type="GO" id="GO:0005886">
    <property type="term" value="C:plasma membrane"/>
    <property type="evidence" value="ECO:0007669"/>
    <property type="project" value="UniProtKB-SubCell"/>
</dbReference>
<feature type="compositionally biased region" description="Low complexity" evidence="10">
    <location>
        <begin position="1008"/>
        <end position="1034"/>
    </location>
</feature>
<keyword evidence="6" id="KW-0732">Signal</keyword>
<keyword evidence="4" id="KW-0433">Leucine-rich repeat</keyword>
<feature type="region of interest" description="Disordered" evidence="10">
    <location>
        <begin position="939"/>
        <end position="964"/>
    </location>
</feature>
<dbReference type="Gene3D" id="3.40.50.10140">
    <property type="entry name" value="Toll/interleukin-1 receptor homology (TIR) domain"/>
    <property type="match status" value="1"/>
</dbReference>
<evidence type="ECO:0000256" key="4">
    <source>
        <dbReference type="ARBA" id="ARBA00022614"/>
    </source>
</evidence>
<comment type="subcellular location">
    <subcellularLocation>
        <location evidence="1">Cell membrane</location>
    </subcellularLocation>
</comment>